<keyword evidence="2" id="KW-0732">Signal</keyword>
<sequence>MPRSHRPLSDVCVQFESDRIPLGETMLVATTGRRRALAVVIPAVLALTVTACGSSEDDGVNTGLSEAEKSALFGTPNKATGEPITIGVISEGKGQAVDQSDEYRGAEAAAAYANDYLGGINGHKIEVKVCEVRQDPAMATDCANQMVSANASAVVEGTLAEVDQTVAVLSPAGIPITAASGSTEAALSSPHYFSLFNGLSYFGVPAADAEIQGVEKAALVVIAVPGAEGPARAVGSALYGNAGVDLEVIAVPPGTADMTPQITAASAGEPGLYHVFGNESFCTPAIQAIKAVDPDAKITVIAQCLSAAGAKSIPGGYEGVRVVTTTNLDPESEETKLFSAILDEYGDGAEETVITASGYSPMLGLINALNAAKITDTSAAGVVSALKAAPPTTYPLGAGAQFQCDGKQMAASPNVCSSNGIIAEATADGQLENYELIPSDPELYTLPTS</sequence>
<organism evidence="4 5">
    <name type="scientific">Nocardioides immobilis</name>
    <dbReference type="NCBI Taxonomy" id="2049295"/>
    <lineage>
        <taxon>Bacteria</taxon>
        <taxon>Bacillati</taxon>
        <taxon>Actinomycetota</taxon>
        <taxon>Actinomycetes</taxon>
        <taxon>Propionibacteriales</taxon>
        <taxon>Nocardioidaceae</taxon>
        <taxon>Nocardioides</taxon>
    </lineage>
</organism>
<gene>
    <name evidence="4" type="ORF">D0Z08_01455</name>
</gene>
<dbReference type="InterPro" id="IPR028082">
    <property type="entry name" value="Peripla_BP_I"/>
</dbReference>
<dbReference type="AlphaFoldDB" id="A0A417Y742"/>
<evidence type="ECO:0000313" key="4">
    <source>
        <dbReference type="EMBL" id="RHW28562.1"/>
    </source>
</evidence>
<dbReference type="PANTHER" id="PTHR30483:SF6">
    <property type="entry name" value="PERIPLASMIC BINDING PROTEIN OF ABC TRANSPORTER FOR NATURAL AMINO ACIDS"/>
    <property type="match status" value="1"/>
</dbReference>
<dbReference type="OrthoDB" id="5169139at2"/>
<accession>A0A417Y742</accession>
<evidence type="ECO:0000259" key="3">
    <source>
        <dbReference type="Pfam" id="PF13458"/>
    </source>
</evidence>
<dbReference type="EMBL" id="QXGH01000009">
    <property type="protein sequence ID" value="RHW28562.1"/>
    <property type="molecule type" value="Genomic_DNA"/>
</dbReference>
<dbReference type="PANTHER" id="PTHR30483">
    <property type="entry name" value="LEUCINE-SPECIFIC-BINDING PROTEIN"/>
    <property type="match status" value="1"/>
</dbReference>
<evidence type="ECO:0000313" key="5">
    <source>
        <dbReference type="Proteomes" id="UP000283644"/>
    </source>
</evidence>
<proteinExistence type="inferred from homology"/>
<dbReference type="InterPro" id="IPR051010">
    <property type="entry name" value="BCAA_transport"/>
</dbReference>
<dbReference type="InterPro" id="IPR028081">
    <property type="entry name" value="Leu-bd"/>
</dbReference>
<dbReference type="Pfam" id="PF13458">
    <property type="entry name" value="Peripla_BP_6"/>
    <property type="match status" value="1"/>
</dbReference>
<protein>
    <submittedName>
        <fullName evidence="4">Branched-chain amino acid ABC transporter substrate-binding protein</fullName>
    </submittedName>
</protein>
<dbReference type="Proteomes" id="UP000283644">
    <property type="component" value="Unassembled WGS sequence"/>
</dbReference>
<name>A0A417Y742_9ACTN</name>
<comment type="similarity">
    <text evidence="1">Belongs to the leucine-binding protein family.</text>
</comment>
<evidence type="ECO:0000256" key="1">
    <source>
        <dbReference type="ARBA" id="ARBA00010062"/>
    </source>
</evidence>
<feature type="domain" description="Leucine-binding protein" evidence="3">
    <location>
        <begin position="83"/>
        <end position="408"/>
    </location>
</feature>
<comment type="caution">
    <text evidence="4">The sequence shown here is derived from an EMBL/GenBank/DDBJ whole genome shotgun (WGS) entry which is preliminary data.</text>
</comment>
<keyword evidence="5" id="KW-1185">Reference proteome</keyword>
<dbReference type="SUPFAM" id="SSF53822">
    <property type="entry name" value="Periplasmic binding protein-like I"/>
    <property type="match status" value="1"/>
</dbReference>
<dbReference type="Gene3D" id="3.40.50.2300">
    <property type="match status" value="2"/>
</dbReference>
<evidence type="ECO:0000256" key="2">
    <source>
        <dbReference type="ARBA" id="ARBA00022729"/>
    </source>
</evidence>
<reference evidence="4 5" key="1">
    <citation type="submission" date="2018-09" db="EMBL/GenBank/DDBJ databases">
        <title>Genome sequencing of Nocardioides immobilis CCTCC AB 2017083 for comparison to Nocardioides silvaticus.</title>
        <authorList>
            <person name="Li C."/>
            <person name="Wang G."/>
        </authorList>
    </citation>
    <scope>NUCLEOTIDE SEQUENCE [LARGE SCALE GENOMIC DNA]</scope>
    <source>
        <strain evidence="4 5">CCTCC AB 2017083</strain>
    </source>
</reference>